<accession>A0A091DJJ9</accession>
<dbReference type="EMBL" id="KN122310">
    <property type="protein sequence ID" value="KFO31232.1"/>
    <property type="molecule type" value="Genomic_DNA"/>
</dbReference>
<proteinExistence type="predicted"/>
<organism evidence="1 2">
    <name type="scientific">Fukomys damarensis</name>
    <name type="common">Damaraland mole rat</name>
    <name type="synonym">Cryptomys damarensis</name>
    <dbReference type="NCBI Taxonomy" id="885580"/>
    <lineage>
        <taxon>Eukaryota</taxon>
        <taxon>Metazoa</taxon>
        <taxon>Chordata</taxon>
        <taxon>Craniata</taxon>
        <taxon>Vertebrata</taxon>
        <taxon>Euteleostomi</taxon>
        <taxon>Mammalia</taxon>
        <taxon>Eutheria</taxon>
        <taxon>Euarchontoglires</taxon>
        <taxon>Glires</taxon>
        <taxon>Rodentia</taxon>
        <taxon>Hystricomorpha</taxon>
        <taxon>Bathyergidae</taxon>
        <taxon>Fukomys</taxon>
    </lineage>
</organism>
<dbReference type="AlphaFoldDB" id="A0A091DJJ9"/>
<sequence length="92" mass="9657">MEPVLAVLCTFCGLGRNSRARAPPSGREAGNQNLHSSEVFLSAGSHSELATQSQSVLTYLSSAVDSVSILGRLTQPALTNPQLRGGTHLPKL</sequence>
<keyword evidence="2" id="KW-1185">Reference proteome</keyword>
<evidence type="ECO:0000313" key="1">
    <source>
        <dbReference type="EMBL" id="KFO31232.1"/>
    </source>
</evidence>
<evidence type="ECO:0000313" key="2">
    <source>
        <dbReference type="Proteomes" id="UP000028990"/>
    </source>
</evidence>
<name>A0A091DJJ9_FUKDA</name>
<protein>
    <submittedName>
        <fullName evidence="1">Uncharacterized protein</fullName>
    </submittedName>
</protein>
<gene>
    <name evidence="1" type="ORF">H920_07423</name>
</gene>
<reference evidence="1 2" key="1">
    <citation type="submission" date="2013-11" db="EMBL/GenBank/DDBJ databases">
        <title>The Damaraland mole rat (Fukomys damarensis) genome and evolution of African mole rats.</title>
        <authorList>
            <person name="Gladyshev V.N."/>
            <person name="Fang X."/>
        </authorList>
    </citation>
    <scope>NUCLEOTIDE SEQUENCE [LARGE SCALE GENOMIC DNA]</scope>
    <source>
        <tissue evidence="1">Liver</tissue>
    </source>
</reference>
<dbReference type="Proteomes" id="UP000028990">
    <property type="component" value="Unassembled WGS sequence"/>
</dbReference>